<proteinExistence type="inferred from homology"/>
<dbReference type="InterPro" id="IPR029058">
    <property type="entry name" value="AB_hydrolase_fold"/>
</dbReference>
<gene>
    <name evidence="3" type="ORF">ACFPFU_09815</name>
</gene>
<evidence type="ECO:0000256" key="1">
    <source>
        <dbReference type="ARBA" id="ARBA00010884"/>
    </source>
</evidence>
<evidence type="ECO:0000313" key="4">
    <source>
        <dbReference type="Proteomes" id="UP001595818"/>
    </source>
</evidence>
<dbReference type="PANTHER" id="PTHR10794">
    <property type="entry name" value="ABHYDROLASE DOMAIN-CONTAINING PROTEIN"/>
    <property type="match status" value="1"/>
</dbReference>
<dbReference type="Pfam" id="PF12146">
    <property type="entry name" value="Hydrolase_4"/>
    <property type="match status" value="1"/>
</dbReference>
<organism evidence="3 4">
    <name type="scientific">Negadavirga shengliensis</name>
    <dbReference type="NCBI Taxonomy" id="1389218"/>
    <lineage>
        <taxon>Bacteria</taxon>
        <taxon>Pseudomonadati</taxon>
        <taxon>Bacteroidota</taxon>
        <taxon>Cytophagia</taxon>
        <taxon>Cytophagales</taxon>
        <taxon>Cyclobacteriaceae</taxon>
        <taxon>Negadavirga</taxon>
    </lineage>
</organism>
<dbReference type="SUPFAM" id="SSF53474">
    <property type="entry name" value="alpha/beta-Hydrolases"/>
    <property type="match status" value="1"/>
</dbReference>
<keyword evidence="3" id="KW-0378">Hydrolase</keyword>
<dbReference type="GO" id="GO:0016787">
    <property type="term" value="F:hydrolase activity"/>
    <property type="evidence" value="ECO:0007669"/>
    <property type="project" value="UniProtKB-KW"/>
</dbReference>
<evidence type="ECO:0000313" key="3">
    <source>
        <dbReference type="EMBL" id="MFC4871984.1"/>
    </source>
</evidence>
<dbReference type="RefSeq" id="WP_377063967.1">
    <property type="nucleotide sequence ID" value="NZ_JBHSJJ010000004.1"/>
</dbReference>
<dbReference type="InterPro" id="IPR050960">
    <property type="entry name" value="AB_hydrolase_4_sf"/>
</dbReference>
<reference evidence="4" key="1">
    <citation type="journal article" date="2019" name="Int. J. Syst. Evol. Microbiol.">
        <title>The Global Catalogue of Microorganisms (GCM) 10K type strain sequencing project: providing services to taxonomists for standard genome sequencing and annotation.</title>
        <authorList>
            <consortium name="The Broad Institute Genomics Platform"/>
            <consortium name="The Broad Institute Genome Sequencing Center for Infectious Disease"/>
            <person name="Wu L."/>
            <person name="Ma J."/>
        </authorList>
    </citation>
    <scope>NUCLEOTIDE SEQUENCE [LARGE SCALE GENOMIC DNA]</scope>
    <source>
        <strain evidence="4">CGMCC 4.7466</strain>
    </source>
</reference>
<dbReference type="Proteomes" id="UP001595818">
    <property type="component" value="Unassembled WGS sequence"/>
</dbReference>
<keyword evidence="4" id="KW-1185">Reference proteome</keyword>
<sequence>MPLISHSTYPGPPKYYLNSHIETVIPSLFRKIEGIKYLRERIHTPDGDFLDLDWSRVGGEALILISHGLEGSSNRHYAKGLVKLFNSRQMDAMVWNNRSCSGEINLRPILYHHGASDDLKTVIEHVLKNNDYQSVFLAGISMGGAQTLKYLGEEAADIPEAIKGAAVYSTPCNLPSSASTLGLKINSFYKNRFLKKLKKKLILKAGQYPDLIDLERLGRVHGFEEFDTYFTAPLHGFKDAEDFYRSVSADNWMSLITVPTLIINALNDPLLGKACYPVQLAEKHRHVYLEMPKRGGHTGFTLGSEFTWVEYRLFQFCAGLLNL</sequence>
<feature type="domain" description="Serine aminopeptidase S33" evidence="2">
    <location>
        <begin position="61"/>
        <end position="185"/>
    </location>
</feature>
<name>A0ABV9T005_9BACT</name>
<dbReference type="PIRSF" id="PIRSF005211">
    <property type="entry name" value="Ab_hydro_YheT"/>
    <property type="match status" value="1"/>
</dbReference>
<dbReference type="Gene3D" id="3.40.50.1820">
    <property type="entry name" value="alpha/beta hydrolase"/>
    <property type="match status" value="1"/>
</dbReference>
<accession>A0ABV9T005</accession>
<evidence type="ECO:0000259" key="2">
    <source>
        <dbReference type="Pfam" id="PF12146"/>
    </source>
</evidence>
<dbReference type="PANTHER" id="PTHR10794:SF94">
    <property type="entry name" value="ESTERASE YHET-RELATED"/>
    <property type="match status" value="1"/>
</dbReference>
<protein>
    <submittedName>
        <fullName evidence="3">YheT family hydrolase</fullName>
    </submittedName>
</protein>
<comment type="caution">
    <text evidence="3">The sequence shown here is derived from an EMBL/GenBank/DDBJ whole genome shotgun (WGS) entry which is preliminary data.</text>
</comment>
<dbReference type="EMBL" id="JBHSJJ010000004">
    <property type="protein sequence ID" value="MFC4871984.1"/>
    <property type="molecule type" value="Genomic_DNA"/>
</dbReference>
<dbReference type="InterPro" id="IPR012020">
    <property type="entry name" value="ABHD4"/>
</dbReference>
<dbReference type="InterPro" id="IPR022742">
    <property type="entry name" value="Hydrolase_4"/>
</dbReference>
<comment type="similarity">
    <text evidence="1">Belongs to the AB hydrolase superfamily. AB hydrolase 4 family.</text>
</comment>